<dbReference type="STRING" id="536979.SAMN04488055_4738"/>
<evidence type="ECO:0000256" key="10">
    <source>
        <dbReference type="SAM" id="MobiDB-lite"/>
    </source>
</evidence>
<evidence type="ECO:0000256" key="8">
    <source>
        <dbReference type="PROSITE-ProRule" id="PRU01360"/>
    </source>
</evidence>
<keyword evidence="6 8" id="KW-0472">Membrane</keyword>
<evidence type="ECO:0000256" key="7">
    <source>
        <dbReference type="ARBA" id="ARBA00023237"/>
    </source>
</evidence>
<evidence type="ECO:0000256" key="1">
    <source>
        <dbReference type="ARBA" id="ARBA00004571"/>
    </source>
</evidence>
<keyword evidence="4 8" id="KW-0812">Transmembrane</keyword>
<dbReference type="Pfam" id="PF13715">
    <property type="entry name" value="CarbopepD_reg_2"/>
    <property type="match status" value="1"/>
</dbReference>
<sequence>MKAKLLLRSALLVAVSTATSSWAVAGPWQELAVIRQPEFWQQPTSEKAREKTLVQLLKEIHKEYKIDLLYEAKKLPNVKVNFSTEGFSNVEEMLKALLTPHGLQAQSVQPNTWAIVPLPEDKAPRPKSSGPAKQDTNGNESTNTMPMMKLNGASAMMISGVAADTVRKVKVTGRITDGENGTPLPGVSVQIKGETRGAQADGEGKYSLDVSTGKTLVFSLLGYEGKEVTVTGDRSIDVTLDVSNRALNEVVVVGYGTQRKSLVTGAISSVRAADIASVSSSRIEQALQGRTAGVTVLPVSGSPGSGMRVRIRGTGSNGSSEPLYIIDGMRAGGIEYLDPSEISSMEVLKDAASAAIYGAEGANGVVIITTKSGPKDGSTRVDYSMQYGRQSIKNPMKMMNAEQYTQYVKDAGTPGTIPDPAAWKGKQGTEWFEEIAQTAPLQRHALTVSGGSEKSSYLIGGTLFRQDGVIGGDRARFDRYTVRINTDHKVKPWLTIGNRLSYSYHKRNGVTEDDEFGAVISNAILLDPLMPTVYTGPLSTRAQNALNGGFNLVKDPNGRYYGVSDYVFGEAGNPLAQMAITRNATAQHKIVGSLYVDAELLKGLKATSRFGLDAAFLRNHGWNPTFWFSAERMNTVAGSFDKNENWYNWQWENYLTYNKKVGQHDFTVMAGMSSLKRGYDRLEGTASGMFKERDNFSYPDFMPDDQDRIAGTQTSTTMVSYYGRLLYDYKGKYLFNATLRRDGSSLLPPENTWGTFPSLSAGWIVSNEAFFPNIPLNYLKLRASWGRNGSIANINIGDWQALITTQNISYPDVNDNFFVGAEPANLENRHLKWEASEQFDVGADMGFFDNRLSFTVDYYNKITRGLLTPGSAPNVVGNVLRIVNGGTVSNKGIELELSYRNDQKHAFTYEIGANMTTIKNEVTSSNEFVDRIAGSGVGVGWTASWFEKGLPIWYFRGYKTAGIFQNQKQVDDYLAKTTMTVNPKPGDPIIVDTDGDGVISNSDHTNIGSPHPDVIFGGRVNLAFKGFDLLVFVQGQIGNEVLMGFNRVDRPTGNRPAFFYTDRWTGEGSTNTWFAPNTSSEFVYNSDLMLFDGSYTRIRQLQIGYTLPASLLKRAKIRNARIYASLDNYFTFTRYKGMDPEAGSEDNNSLGIDRGVYPIPRTALVGLSFSF</sequence>
<dbReference type="InterPro" id="IPR012910">
    <property type="entry name" value="Plug_dom"/>
</dbReference>
<feature type="region of interest" description="Disordered" evidence="10">
    <location>
        <begin position="118"/>
        <end position="145"/>
    </location>
</feature>
<keyword evidence="7 8" id="KW-0998">Cell outer membrane</keyword>
<dbReference type="SUPFAM" id="SSF49464">
    <property type="entry name" value="Carboxypeptidase regulatory domain-like"/>
    <property type="match status" value="1"/>
</dbReference>
<evidence type="ECO:0000256" key="2">
    <source>
        <dbReference type="ARBA" id="ARBA00022448"/>
    </source>
</evidence>
<evidence type="ECO:0000259" key="13">
    <source>
        <dbReference type="Pfam" id="PF07715"/>
    </source>
</evidence>
<dbReference type="GO" id="GO:0009279">
    <property type="term" value="C:cell outer membrane"/>
    <property type="evidence" value="ECO:0007669"/>
    <property type="project" value="UniProtKB-SubCell"/>
</dbReference>
<feature type="signal peptide" evidence="11">
    <location>
        <begin position="1"/>
        <end position="25"/>
    </location>
</feature>
<feature type="domain" description="TonB-dependent receptor plug" evidence="13">
    <location>
        <begin position="263"/>
        <end position="365"/>
    </location>
</feature>
<dbReference type="InterPro" id="IPR036942">
    <property type="entry name" value="Beta-barrel_TonB_sf"/>
</dbReference>
<evidence type="ECO:0000256" key="5">
    <source>
        <dbReference type="ARBA" id="ARBA00023077"/>
    </source>
</evidence>
<organism evidence="14 15">
    <name type="scientific">Chitinophaga niabensis</name>
    <dbReference type="NCBI Taxonomy" id="536979"/>
    <lineage>
        <taxon>Bacteria</taxon>
        <taxon>Pseudomonadati</taxon>
        <taxon>Bacteroidota</taxon>
        <taxon>Chitinophagia</taxon>
        <taxon>Chitinophagales</taxon>
        <taxon>Chitinophagaceae</taxon>
        <taxon>Chitinophaga</taxon>
    </lineage>
</organism>
<name>A0A1N6JZ00_9BACT</name>
<comment type="subcellular location">
    <subcellularLocation>
        <location evidence="1 8">Cell outer membrane</location>
        <topology evidence="1 8">Multi-pass membrane protein</topology>
    </subcellularLocation>
</comment>
<dbReference type="EMBL" id="FSRA01000002">
    <property type="protein sequence ID" value="SIO49562.1"/>
    <property type="molecule type" value="Genomic_DNA"/>
</dbReference>
<keyword evidence="11" id="KW-0732">Signal</keyword>
<dbReference type="InterPro" id="IPR023997">
    <property type="entry name" value="TonB-dep_OMP_SusC/RagA_CS"/>
</dbReference>
<evidence type="ECO:0000256" key="4">
    <source>
        <dbReference type="ARBA" id="ARBA00022692"/>
    </source>
</evidence>
<dbReference type="InterPro" id="IPR008969">
    <property type="entry name" value="CarboxyPept-like_regulatory"/>
</dbReference>
<dbReference type="Pfam" id="PF07715">
    <property type="entry name" value="Plug"/>
    <property type="match status" value="1"/>
</dbReference>
<evidence type="ECO:0000313" key="14">
    <source>
        <dbReference type="EMBL" id="SIO49562.1"/>
    </source>
</evidence>
<gene>
    <name evidence="14" type="ORF">SAMN04488055_4738</name>
</gene>
<keyword evidence="15" id="KW-1185">Reference proteome</keyword>
<feature type="domain" description="TonB-dependent receptor-like beta-barrel" evidence="12">
    <location>
        <begin position="548"/>
        <end position="952"/>
    </location>
</feature>
<dbReference type="Gene3D" id="2.60.40.1120">
    <property type="entry name" value="Carboxypeptidase-like, regulatory domain"/>
    <property type="match status" value="1"/>
</dbReference>
<accession>A0A1N6JZ00</accession>
<dbReference type="NCBIfam" id="TIGR04057">
    <property type="entry name" value="SusC_RagA_signa"/>
    <property type="match status" value="1"/>
</dbReference>
<dbReference type="InterPro" id="IPR023996">
    <property type="entry name" value="TonB-dep_OMP_SusC/RagA"/>
</dbReference>
<dbReference type="NCBIfam" id="TIGR04056">
    <property type="entry name" value="OMP_RagA_SusC"/>
    <property type="match status" value="1"/>
</dbReference>
<dbReference type="AlphaFoldDB" id="A0A1N6JZ00"/>
<evidence type="ECO:0000259" key="12">
    <source>
        <dbReference type="Pfam" id="PF00593"/>
    </source>
</evidence>
<feature type="compositionally biased region" description="Polar residues" evidence="10">
    <location>
        <begin position="134"/>
        <end position="145"/>
    </location>
</feature>
<evidence type="ECO:0000313" key="15">
    <source>
        <dbReference type="Proteomes" id="UP000185003"/>
    </source>
</evidence>
<reference evidence="14 15" key="1">
    <citation type="submission" date="2016-11" db="EMBL/GenBank/DDBJ databases">
        <authorList>
            <person name="Jaros S."/>
            <person name="Januszkiewicz K."/>
            <person name="Wedrychowicz H."/>
        </authorList>
    </citation>
    <scope>NUCLEOTIDE SEQUENCE [LARGE SCALE GENOMIC DNA]</scope>
    <source>
        <strain evidence="14 15">DSM 24787</strain>
    </source>
</reference>
<dbReference type="Pfam" id="PF00593">
    <property type="entry name" value="TonB_dep_Rec_b-barrel"/>
    <property type="match status" value="1"/>
</dbReference>
<dbReference type="Gene3D" id="2.170.130.10">
    <property type="entry name" value="TonB-dependent receptor, plug domain"/>
    <property type="match status" value="1"/>
</dbReference>
<evidence type="ECO:0000256" key="9">
    <source>
        <dbReference type="RuleBase" id="RU003357"/>
    </source>
</evidence>
<keyword evidence="3 8" id="KW-1134">Transmembrane beta strand</keyword>
<dbReference type="PROSITE" id="PS52016">
    <property type="entry name" value="TONB_DEPENDENT_REC_3"/>
    <property type="match status" value="1"/>
</dbReference>
<dbReference type="Gene3D" id="2.40.170.20">
    <property type="entry name" value="TonB-dependent receptor, beta-barrel domain"/>
    <property type="match status" value="1"/>
</dbReference>
<keyword evidence="2 8" id="KW-0813">Transport</keyword>
<dbReference type="InterPro" id="IPR000531">
    <property type="entry name" value="Beta-barrel_TonB"/>
</dbReference>
<dbReference type="InterPro" id="IPR039426">
    <property type="entry name" value="TonB-dep_rcpt-like"/>
</dbReference>
<proteinExistence type="inferred from homology"/>
<dbReference type="RefSeq" id="WP_200798356.1">
    <property type="nucleotide sequence ID" value="NZ_FSRA01000002.1"/>
</dbReference>
<keyword evidence="5 9" id="KW-0798">TonB box</keyword>
<feature type="chain" id="PRO_5013246851" evidence="11">
    <location>
        <begin position="26"/>
        <end position="1171"/>
    </location>
</feature>
<dbReference type="InterPro" id="IPR037066">
    <property type="entry name" value="Plug_dom_sf"/>
</dbReference>
<dbReference type="SUPFAM" id="SSF56935">
    <property type="entry name" value="Porins"/>
    <property type="match status" value="1"/>
</dbReference>
<protein>
    <submittedName>
        <fullName evidence="14">TonB-linked outer membrane protein, SusC/RagA family</fullName>
    </submittedName>
</protein>
<evidence type="ECO:0000256" key="6">
    <source>
        <dbReference type="ARBA" id="ARBA00023136"/>
    </source>
</evidence>
<dbReference type="Proteomes" id="UP000185003">
    <property type="component" value="Unassembled WGS sequence"/>
</dbReference>
<evidence type="ECO:0000256" key="3">
    <source>
        <dbReference type="ARBA" id="ARBA00022452"/>
    </source>
</evidence>
<comment type="similarity">
    <text evidence="8 9">Belongs to the TonB-dependent receptor family.</text>
</comment>
<evidence type="ECO:0000256" key="11">
    <source>
        <dbReference type="SAM" id="SignalP"/>
    </source>
</evidence>